<organism evidence="5 6">
    <name type="scientific">Brevibacillus agri</name>
    <dbReference type="NCBI Taxonomy" id="51101"/>
    <lineage>
        <taxon>Bacteria</taxon>
        <taxon>Bacillati</taxon>
        <taxon>Bacillota</taxon>
        <taxon>Bacilli</taxon>
        <taxon>Bacillales</taxon>
        <taxon>Paenibacillaceae</taxon>
        <taxon>Brevibacillus</taxon>
    </lineage>
</organism>
<keyword evidence="1" id="KW-0805">Transcription regulation</keyword>
<evidence type="ECO:0000256" key="3">
    <source>
        <dbReference type="ARBA" id="ARBA00023163"/>
    </source>
</evidence>
<keyword evidence="6" id="KW-1185">Reference proteome</keyword>
<dbReference type="Pfam" id="PF12833">
    <property type="entry name" value="HTH_18"/>
    <property type="match status" value="1"/>
</dbReference>
<dbReference type="SUPFAM" id="SSF51215">
    <property type="entry name" value="Regulatory protein AraC"/>
    <property type="match status" value="1"/>
</dbReference>
<dbReference type="InterPro" id="IPR009057">
    <property type="entry name" value="Homeodomain-like_sf"/>
</dbReference>
<dbReference type="PANTHER" id="PTHR43280:SF29">
    <property type="entry name" value="ARAC-FAMILY TRANSCRIPTIONAL REGULATOR"/>
    <property type="match status" value="1"/>
</dbReference>
<keyword evidence="2" id="KW-0238">DNA-binding</keyword>
<gene>
    <name evidence="5" type="ORF">BAG01nite_48430</name>
</gene>
<evidence type="ECO:0000256" key="2">
    <source>
        <dbReference type="ARBA" id="ARBA00023125"/>
    </source>
</evidence>
<dbReference type="EMBL" id="BJOD01000099">
    <property type="protein sequence ID" value="GED28741.1"/>
    <property type="molecule type" value="Genomic_DNA"/>
</dbReference>
<comment type="caution">
    <text evidence="5">The sequence shown here is derived from an EMBL/GenBank/DDBJ whole genome shotgun (WGS) entry which is preliminary data.</text>
</comment>
<dbReference type="PROSITE" id="PS00041">
    <property type="entry name" value="HTH_ARAC_FAMILY_1"/>
    <property type="match status" value="1"/>
</dbReference>
<dbReference type="Proteomes" id="UP000317180">
    <property type="component" value="Unassembled WGS sequence"/>
</dbReference>
<protein>
    <submittedName>
        <fullName evidence="5">AraC family transcriptional regulator</fullName>
    </submittedName>
</protein>
<dbReference type="SUPFAM" id="SSF46689">
    <property type="entry name" value="Homeodomain-like"/>
    <property type="match status" value="2"/>
</dbReference>
<dbReference type="InterPro" id="IPR020449">
    <property type="entry name" value="Tscrpt_reg_AraC-type_HTH"/>
</dbReference>
<evidence type="ECO:0000313" key="6">
    <source>
        <dbReference type="Proteomes" id="UP000317180"/>
    </source>
</evidence>
<accession>A0ABQ0SY26</accession>
<reference evidence="5 6" key="1">
    <citation type="submission" date="2019-06" db="EMBL/GenBank/DDBJ databases">
        <title>Whole genome shotgun sequence of Brevibacillus agri NBRC 15538.</title>
        <authorList>
            <person name="Hosoyama A."/>
            <person name="Uohara A."/>
            <person name="Ohji S."/>
            <person name="Ichikawa N."/>
        </authorList>
    </citation>
    <scope>NUCLEOTIDE SEQUENCE [LARGE SCALE GENOMIC DNA]</scope>
    <source>
        <strain evidence="5 6">NBRC 15538</strain>
    </source>
</reference>
<dbReference type="Gene3D" id="1.10.10.60">
    <property type="entry name" value="Homeodomain-like"/>
    <property type="match status" value="2"/>
</dbReference>
<keyword evidence="3" id="KW-0804">Transcription</keyword>
<evidence type="ECO:0000256" key="1">
    <source>
        <dbReference type="ARBA" id="ARBA00023015"/>
    </source>
</evidence>
<dbReference type="InterPro" id="IPR037923">
    <property type="entry name" value="HTH-like"/>
</dbReference>
<dbReference type="SMART" id="SM00342">
    <property type="entry name" value="HTH_ARAC"/>
    <property type="match status" value="1"/>
</dbReference>
<sequence length="308" mass="35862">MCWVVAELFLDAVATMPRLHPTVLLSKKQGGVQMERAKVGLLIDYYARGAITLTSVSLEERQPGMKYFGGRTGLHSAFIFPLSGRAKMWFDGTGYDMEPGMVVHAGPDMAFDRKVIGEEKWVYILVLYQVKHWELADACDYAGQHYGLHLVEQSARLQEKLRQLERYWNSPGDLYKLRVKELWYGILNELFSLVLYRAQDEGRLLLERLLDYIHNHYMENLSMNRLAEMHQINVNRLAYLFQKHLKISPGEYLNRYRLNQAKNLLNIVHSQLSIKEVAQRTGFSDPLYFSKRFKKYTGLSPSEFQRDS</sequence>
<dbReference type="PANTHER" id="PTHR43280">
    <property type="entry name" value="ARAC-FAMILY TRANSCRIPTIONAL REGULATOR"/>
    <property type="match status" value="1"/>
</dbReference>
<dbReference type="InterPro" id="IPR018060">
    <property type="entry name" value="HTH_AraC"/>
</dbReference>
<evidence type="ECO:0000259" key="4">
    <source>
        <dbReference type="PROSITE" id="PS01124"/>
    </source>
</evidence>
<dbReference type="InterPro" id="IPR018062">
    <property type="entry name" value="HTH_AraC-typ_CS"/>
</dbReference>
<name>A0ABQ0SY26_9BACL</name>
<evidence type="ECO:0000313" key="5">
    <source>
        <dbReference type="EMBL" id="GED28741.1"/>
    </source>
</evidence>
<proteinExistence type="predicted"/>
<dbReference type="PROSITE" id="PS01124">
    <property type="entry name" value="HTH_ARAC_FAMILY_2"/>
    <property type="match status" value="1"/>
</dbReference>
<feature type="domain" description="HTH araC/xylS-type" evidence="4">
    <location>
        <begin position="207"/>
        <end position="307"/>
    </location>
</feature>
<dbReference type="PRINTS" id="PR00032">
    <property type="entry name" value="HTHARAC"/>
</dbReference>